<feature type="transmembrane region" description="Helical" evidence="2">
    <location>
        <begin position="180"/>
        <end position="199"/>
    </location>
</feature>
<feature type="transmembrane region" description="Helical" evidence="2">
    <location>
        <begin position="61"/>
        <end position="79"/>
    </location>
</feature>
<dbReference type="InterPro" id="IPR036259">
    <property type="entry name" value="MFS_trans_sf"/>
</dbReference>
<keyword evidence="1" id="KW-0378">Hydrolase</keyword>
<feature type="transmembrane region" description="Helical" evidence="2">
    <location>
        <begin position="474"/>
        <end position="493"/>
    </location>
</feature>
<keyword evidence="2" id="KW-0472">Membrane</keyword>
<keyword evidence="2" id="KW-0812">Transmembrane</keyword>
<dbReference type="InterPro" id="IPR036457">
    <property type="entry name" value="PPM-type-like_dom_sf"/>
</dbReference>
<feature type="transmembrane region" description="Helical" evidence="2">
    <location>
        <begin position="450"/>
        <end position="468"/>
    </location>
</feature>
<dbReference type="InterPro" id="IPR011701">
    <property type="entry name" value="MFS"/>
</dbReference>
<gene>
    <name evidence="4" type="ORF">GCM10023205_11860</name>
</gene>
<dbReference type="RefSeq" id="WP_345674199.1">
    <property type="nucleotide sequence ID" value="NZ_BAABHS010000003.1"/>
</dbReference>
<dbReference type="SUPFAM" id="SSF103473">
    <property type="entry name" value="MFS general substrate transporter"/>
    <property type="match status" value="1"/>
</dbReference>
<keyword evidence="2" id="KW-1133">Transmembrane helix</keyword>
<dbReference type="Pfam" id="PF07690">
    <property type="entry name" value="MFS_1"/>
    <property type="match status" value="1"/>
</dbReference>
<evidence type="ECO:0000313" key="5">
    <source>
        <dbReference type="Proteomes" id="UP001500466"/>
    </source>
</evidence>
<dbReference type="InterPro" id="IPR052016">
    <property type="entry name" value="Bact_Sigma-Reg"/>
</dbReference>
<sequence length="760" mass="77281">MSEALVRQHSPLAAAASAGPVRRSVYVLLAVAASVYVIGPVLRAAALPDIRADLGLTPGDVATAEVIIVAVGVLALYGAGRAGDVWGRRRVVRWSLAALAAGYVALACSTGPTWYFTARVLVSAASAAVFITSLASVSALNLPGRMSRVVGGWIALVTALYFAAVHLARPAISVLGWRATALLLAAVAVTACAAARWALPQAAAPRAGKPIDSVLAACATAAAALGSGLYLVPVRGWTDRWVLLFLAGAAGAAAVGFLRARASGVGRDTRLGFPVRASACALASGMVLGFAQFLVPAIVTPLTLGSGASLTGSTVAVSAFSVGGIAACLTVQRRSVTPLTGCSVGFPMAAVGLVLLRDVPGSGWASVGMCSFAAALTGFGLMTAMVPQLAAFLARVPRSRLGASAALHPTAVLLGAAVAQALDAESRLWAGIGVAALAAVVAGRPAVAMATFGVTGLQYLAVLGLAGADRANRPVTGLVCLGVGVAAGLAMLTRRQQAERLARLQRSMTALRHAVLHSVPRALGRLQLAGLYQPATADSGVGGDFVEAVHTPFGARILIGDVRGKGLAAVQTVADLLGTFRSQAHDIADLGELVCHLDRQLARSAAAGEDDELFATALIVQHDEANDSFEMVNCGHLAPLVVSSDGVREVRTSTLLPLGFGTLCALGGGPRPEPVLLPADATLVLHTDGLSEARNSSGEFYPLTERLAASASLVPEHLLGHLERDVQEWTHQLVDDIAVIALTRPGAGNPVPHGPGIAAA</sequence>
<feature type="transmembrane region" description="Helical" evidence="2">
    <location>
        <begin position="336"/>
        <end position="356"/>
    </location>
</feature>
<evidence type="ECO:0000259" key="3">
    <source>
        <dbReference type="SMART" id="SM00331"/>
    </source>
</evidence>
<feature type="transmembrane region" description="Helical" evidence="2">
    <location>
        <begin position="211"/>
        <end position="234"/>
    </location>
</feature>
<reference evidence="5" key="1">
    <citation type="journal article" date="2019" name="Int. J. Syst. Evol. Microbiol.">
        <title>The Global Catalogue of Microorganisms (GCM) 10K type strain sequencing project: providing services to taxonomists for standard genome sequencing and annotation.</title>
        <authorList>
            <consortium name="The Broad Institute Genomics Platform"/>
            <consortium name="The Broad Institute Genome Sequencing Center for Infectious Disease"/>
            <person name="Wu L."/>
            <person name="Ma J."/>
        </authorList>
    </citation>
    <scope>NUCLEOTIDE SEQUENCE [LARGE SCALE GENOMIC DNA]</scope>
    <source>
        <strain evidence="5">JCM 17986</strain>
    </source>
</reference>
<proteinExistence type="predicted"/>
<evidence type="ECO:0000256" key="2">
    <source>
        <dbReference type="SAM" id="Phobius"/>
    </source>
</evidence>
<feature type="domain" description="PPM-type phosphatase" evidence="3">
    <location>
        <begin position="526"/>
        <end position="744"/>
    </location>
</feature>
<feature type="transmembrane region" description="Helical" evidence="2">
    <location>
        <begin position="121"/>
        <end position="142"/>
    </location>
</feature>
<accession>A0ABP9GWR5</accession>
<dbReference type="Gene3D" id="1.20.1250.20">
    <property type="entry name" value="MFS general substrate transporter like domains"/>
    <property type="match status" value="1"/>
</dbReference>
<dbReference type="SMART" id="SM00331">
    <property type="entry name" value="PP2C_SIG"/>
    <property type="match status" value="1"/>
</dbReference>
<feature type="transmembrane region" description="Helical" evidence="2">
    <location>
        <begin position="279"/>
        <end position="298"/>
    </location>
</feature>
<comment type="caution">
    <text evidence="4">The sequence shown here is derived from an EMBL/GenBank/DDBJ whole genome shotgun (WGS) entry which is preliminary data.</text>
</comment>
<organism evidence="4 5">
    <name type="scientific">Yinghuangia aomiensis</name>
    <dbReference type="NCBI Taxonomy" id="676205"/>
    <lineage>
        <taxon>Bacteria</taxon>
        <taxon>Bacillati</taxon>
        <taxon>Actinomycetota</taxon>
        <taxon>Actinomycetes</taxon>
        <taxon>Kitasatosporales</taxon>
        <taxon>Streptomycetaceae</taxon>
        <taxon>Yinghuangia</taxon>
    </lineage>
</organism>
<feature type="transmembrane region" description="Helical" evidence="2">
    <location>
        <begin position="25"/>
        <end position="46"/>
    </location>
</feature>
<dbReference type="PANTHER" id="PTHR43156">
    <property type="entry name" value="STAGE II SPORULATION PROTEIN E-RELATED"/>
    <property type="match status" value="1"/>
</dbReference>
<dbReference type="Pfam" id="PF07228">
    <property type="entry name" value="SpoIIE"/>
    <property type="match status" value="1"/>
</dbReference>
<dbReference type="PANTHER" id="PTHR43156:SF2">
    <property type="entry name" value="STAGE II SPORULATION PROTEIN E"/>
    <property type="match status" value="1"/>
</dbReference>
<feature type="transmembrane region" description="Helical" evidence="2">
    <location>
        <begin position="91"/>
        <end position="115"/>
    </location>
</feature>
<dbReference type="Gene3D" id="3.60.40.10">
    <property type="entry name" value="PPM-type phosphatase domain"/>
    <property type="match status" value="1"/>
</dbReference>
<feature type="transmembrane region" description="Helical" evidence="2">
    <location>
        <begin position="310"/>
        <end position="329"/>
    </location>
</feature>
<protein>
    <recommendedName>
        <fullName evidence="3">PPM-type phosphatase domain-containing protein</fullName>
    </recommendedName>
</protein>
<evidence type="ECO:0000256" key="1">
    <source>
        <dbReference type="ARBA" id="ARBA00022801"/>
    </source>
</evidence>
<feature type="transmembrane region" description="Helical" evidence="2">
    <location>
        <begin position="401"/>
        <end position="422"/>
    </location>
</feature>
<feature type="transmembrane region" description="Helical" evidence="2">
    <location>
        <begin position="149"/>
        <end position="168"/>
    </location>
</feature>
<feature type="transmembrane region" description="Helical" evidence="2">
    <location>
        <begin position="362"/>
        <end position="389"/>
    </location>
</feature>
<dbReference type="Proteomes" id="UP001500466">
    <property type="component" value="Unassembled WGS sequence"/>
</dbReference>
<dbReference type="EMBL" id="BAABHS010000003">
    <property type="protein sequence ID" value="GAA4952321.1"/>
    <property type="molecule type" value="Genomic_DNA"/>
</dbReference>
<dbReference type="InterPro" id="IPR001932">
    <property type="entry name" value="PPM-type_phosphatase-like_dom"/>
</dbReference>
<keyword evidence="5" id="KW-1185">Reference proteome</keyword>
<feature type="transmembrane region" description="Helical" evidence="2">
    <location>
        <begin position="240"/>
        <end position="258"/>
    </location>
</feature>
<name>A0ABP9GWR5_9ACTN</name>
<evidence type="ECO:0000313" key="4">
    <source>
        <dbReference type="EMBL" id="GAA4952321.1"/>
    </source>
</evidence>